<dbReference type="RefSeq" id="XP_002497931.1">
    <property type="nucleotide sequence ID" value="XM_002497886.1"/>
</dbReference>
<feature type="region of interest" description="Disordered" evidence="6">
    <location>
        <begin position="449"/>
        <end position="526"/>
    </location>
</feature>
<dbReference type="KEGG" id="zro:ZYRO0F16786g"/>
<evidence type="ECO:0000259" key="7">
    <source>
        <dbReference type="SMART" id="SM00385"/>
    </source>
</evidence>
<keyword evidence="2" id="KW-0132">Cell division</keyword>
<dbReference type="InterPro" id="IPR006671">
    <property type="entry name" value="Cyclin_N"/>
</dbReference>
<dbReference type="InterPro" id="IPR013763">
    <property type="entry name" value="Cyclin-like_dom"/>
</dbReference>
<comment type="similarity">
    <text evidence="1 5">Belongs to the cyclin family.</text>
</comment>
<evidence type="ECO:0000256" key="3">
    <source>
        <dbReference type="ARBA" id="ARBA00023127"/>
    </source>
</evidence>
<dbReference type="InterPro" id="IPR004367">
    <property type="entry name" value="Cyclin_C-dom"/>
</dbReference>
<feature type="compositionally biased region" description="Basic residues" evidence="6">
    <location>
        <begin position="497"/>
        <end position="508"/>
    </location>
</feature>
<accession>B2G467</accession>
<dbReference type="AlphaFoldDB" id="B2G467"/>
<protein>
    <submittedName>
        <fullName evidence="8">Uncharacterized protein KLLA0C02233g</fullName>
    </submittedName>
</protein>
<dbReference type="EMBL" id="AM989980">
    <property type="protein sequence ID" value="CAQ43376.1"/>
    <property type="molecule type" value="Genomic_DNA"/>
</dbReference>
<dbReference type="InterPro" id="IPR036915">
    <property type="entry name" value="Cyclin-like_sf"/>
</dbReference>
<dbReference type="Pfam" id="PF02984">
    <property type="entry name" value="Cyclin_C"/>
    <property type="match status" value="1"/>
</dbReference>
<evidence type="ECO:0000256" key="4">
    <source>
        <dbReference type="ARBA" id="ARBA00023306"/>
    </source>
</evidence>
<keyword evidence="3 5" id="KW-0195">Cyclin</keyword>
<name>B2G467_ZYGRO</name>
<dbReference type="GO" id="GO:0051301">
    <property type="term" value="P:cell division"/>
    <property type="evidence" value="ECO:0007669"/>
    <property type="project" value="UniProtKB-KW"/>
</dbReference>
<gene>
    <name evidence="8" type="primary">Zr_KLLA0C02233g</name>
    <name evidence="8" type="ORF">Zrou_1p84</name>
</gene>
<dbReference type="InterPro" id="IPR039361">
    <property type="entry name" value="Cyclin"/>
</dbReference>
<organism evidence="8">
    <name type="scientific">Zygosaccharomyces rouxii</name>
    <dbReference type="NCBI Taxonomy" id="4956"/>
    <lineage>
        <taxon>Eukaryota</taxon>
        <taxon>Fungi</taxon>
        <taxon>Dikarya</taxon>
        <taxon>Ascomycota</taxon>
        <taxon>Saccharomycotina</taxon>
        <taxon>Saccharomycetes</taxon>
        <taxon>Saccharomycetales</taxon>
        <taxon>Saccharomycetaceae</taxon>
        <taxon>Zygosaccharomyces</taxon>
    </lineage>
</organism>
<dbReference type="Pfam" id="PF00134">
    <property type="entry name" value="Cyclin_N"/>
    <property type="match status" value="1"/>
</dbReference>
<evidence type="ECO:0000256" key="2">
    <source>
        <dbReference type="ARBA" id="ARBA00022618"/>
    </source>
</evidence>
<sequence>MKKYVSLHPELIRSEQITSEVSIRPFKNEILEYLQTLEGSCTTLNSSMIDNQPEINWSMRPYIIDFIMELHLFFKLSQETFFLACFIADKYCCKRIVYKRHYQLLAATSLWIAAKYQDKKTRIPTLRELALLCRQIYEPKMFVQMEKHILSTLEWSVGSLVSTFDVVQWLLSTSSMKTLPKNTEFLSLTSFLCDLTLYEREFMNYTSSVKAISVLLLACKVIQNDSFSQFLNQLIDNQIKWDKFENLDDLCFHIAGDSLSNDLSLSLNAENFQSIRKCLYYLIKEIFQDKNCDDSMVNQRVILKKYKKYPITHWLYNFRKEHLETESQLTALSNSLNLGTITPYADAMTNWIWESILNSVDKLVGLQRNNDLTEEDELMIDDDFSQDLSLLSSQSSSYVNNNDFNIPPHLNCTDVNTPTTSSTSSSILNPSTPVFQNFNNYNGTVRHTKAGSGQNFHNFPPTPLSANSTFSNRPRLSTGSSVSSVSPRSSTSDAFKKPLRSNTRHSRGNNHLVILRESSNQSDYFD</sequence>
<dbReference type="GO" id="GO:0016538">
    <property type="term" value="F:cyclin-dependent protein serine/threonine kinase regulator activity"/>
    <property type="evidence" value="ECO:0007669"/>
    <property type="project" value="UniProtKB-ARBA"/>
</dbReference>
<dbReference type="PANTHER" id="PTHR10177">
    <property type="entry name" value="CYCLINS"/>
    <property type="match status" value="1"/>
</dbReference>
<keyword evidence="4" id="KW-0131">Cell cycle</keyword>
<dbReference type="Gene3D" id="1.10.472.10">
    <property type="entry name" value="Cyclin-like"/>
    <property type="match status" value="2"/>
</dbReference>
<dbReference type="GO" id="GO:0044772">
    <property type="term" value="P:mitotic cell cycle phase transition"/>
    <property type="evidence" value="ECO:0007669"/>
    <property type="project" value="UniProtKB-ARBA"/>
</dbReference>
<feature type="domain" description="Cyclin-like" evidence="7">
    <location>
        <begin position="168"/>
        <end position="256"/>
    </location>
</feature>
<dbReference type="GO" id="GO:0051726">
    <property type="term" value="P:regulation of cell cycle"/>
    <property type="evidence" value="ECO:0007669"/>
    <property type="project" value="UniProtKB-ARBA"/>
</dbReference>
<dbReference type="CDD" id="cd20559">
    <property type="entry name" value="CYCLIN_ScCLN_like"/>
    <property type="match status" value="1"/>
</dbReference>
<evidence type="ECO:0000256" key="5">
    <source>
        <dbReference type="RuleBase" id="RU000383"/>
    </source>
</evidence>
<dbReference type="FunFam" id="1.10.472.10:FF:000010">
    <property type="entry name" value="G1/S-specific cyclin Cln1"/>
    <property type="match status" value="1"/>
</dbReference>
<dbReference type="SMART" id="SM00385">
    <property type="entry name" value="CYCLIN"/>
    <property type="match status" value="2"/>
</dbReference>
<evidence type="ECO:0000313" key="8">
    <source>
        <dbReference type="EMBL" id="CAQ43376.1"/>
    </source>
</evidence>
<feature type="compositionally biased region" description="Low complexity" evidence="6">
    <location>
        <begin position="474"/>
        <end position="492"/>
    </location>
</feature>
<reference evidence="8" key="1">
    <citation type="submission" date="2008-02" db="EMBL/GenBank/DDBJ databases">
        <title>Zygosaccharomyces rouxii homologs of Saccharomyces cerevisiae chromosome III.</title>
        <authorList>
            <person name="Gordon J.L."/>
            <person name="Wolfe K.H."/>
        </authorList>
    </citation>
    <scope>NUCLEOTIDE SEQUENCE</scope>
    <source>
        <strain evidence="8">CBS 732</strain>
    </source>
</reference>
<dbReference type="CDD" id="cd20537">
    <property type="entry name" value="CYCLIN_CCNO-like_rpt2"/>
    <property type="match status" value="1"/>
</dbReference>
<feature type="compositionally biased region" description="Polar residues" evidence="6">
    <location>
        <begin position="517"/>
        <end position="526"/>
    </location>
</feature>
<dbReference type="SUPFAM" id="SSF47954">
    <property type="entry name" value="Cyclin-like"/>
    <property type="match status" value="2"/>
</dbReference>
<evidence type="ECO:0000256" key="1">
    <source>
        <dbReference type="ARBA" id="ARBA00008742"/>
    </source>
</evidence>
<proteinExistence type="inferred from homology"/>
<dbReference type="GO" id="GO:0044843">
    <property type="term" value="P:cell cycle G1/S phase transition"/>
    <property type="evidence" value="ECO:0007669"/>
    <property type="project" value="UniProtKB-ARBA"/>
</dbReference>
<feature type="domain" description="Cyclin-like" evidence="7">
    <location>
        <begin position="65"/>
        <end position="151"/>
    </location>
</feature>
<evidence type="ECO:0000256" key="6">
    <source>
        <dbReference type="SAM" id="MobiDB-lite"/>
    </source>
</evidence>